<keyword evidence="1" id="KW-0812">Transmembrane</keyword>
<evidence type="ECO:0000256" key="1">
    <source>
        <dbReference type="SAM" id="Phobius"/>
    </source>
</evidence>
<sequence length="506" mass="57865">MINLLEKDQKNLDNLLFCITLLLVFIMAVRVPLDSDMWWHLRAGQWTIQNGSPLLKDVFSYTRAGENWINHSWLGEVVLYWFFENAGFWGLGLCVAITAVASMGILYKIMEGGALFKAWFVILAAIICSFVWSPRPQIFSLLMFVILLGLIRTYRKHGGFQGTIWFFTLFVLWSNLHGGYGLGIFLLLFLLAGEILDSLLIPSNEGKRFGRLKKYFIWILVALSGVLINPNGLNTLIVPFKTVGVQTLQSLIDEWASPDFHQLAMQPFLVLLFIVIFSFAYSKKTVSGFEIVGFLGFTYLALVAKRNFAPFAIFATLTVGNHLPEIFVDITKNLKNFFNQHGNRMSRNQVVFPFNFRRVINMTIIGLLGMVAIGKWFYVTHPVVVSAYEARFYPQKAVAYLKEKGIPDGRLWNSYGWGGYLIWNMPETPVFVDGRTDLFGDEILKDWLNILNTGEGWEEAVEKWKIGWFLIEPQQPVVEKLIKKGWRVLYEDEVSIVVAREGDQSD</sequence>
<proteinExistence type="predicted"/>
<feature type="transmembrane region" description="Helical" evidence="1">
    <location>
        <begin position="215"/>
        <end position="240"/>
    </location>
</feature>
<gene>
    <name evidence="2" type="ORF">AC812_01185</name>
</gene>
<keyword evidence="1" id="KW-1133">Transmembrane helix</keyword>
<organism evidence="2 3">
    <name type="scientific">Bellilinea caldifistulae</name>
    <dbReference type="NCBI Taxonomy" id="360411"/>
    <lineage>
        <taxon>Bacteria</taxon>
        <taxon>Bacillati</taxon>
        <taxon>Chloroflexota</taxon>
        <taxon>Anaerolineae</taxon>
        <taxon>Anaerolineales</taxon>
        <taxon>Anaerolineaceae</taxon>
        <taxon>Bellilinea</taxon>
    </lineage>
</organism>
<evidence type="ECO:0000313" key="2">
    <source>
        <dbReference type="EMBL" id="KPL78380.1"/>
    </source>
</evidence>
<feature type="transmembrane region" description="Helical" evidence="1">
    <location>
        <begin position="138"/>
        <end position="154"/>
    </location>
</feature>
<accession>A0A0P6XFF0</accession>
<dbReference type="EMBL" id="LGHJ01000005">
    <property type="protein sequence ID" value="KPL78380.1"/>
    <property type="molecule type" value="Genomic_DNA"/>
</dbReference>
<dbReference type="Proteomes" id="UP000050514">
    <property type="component" value="Unassembled WGS sequence"/>
</dbReference>
<dbReference type="AlphaFoldDB" id="A0A0P6XFF0"/>
<keyword evidence="3" id="KW-1185">Reference proteome</keyword>
<feature type="transmembrane region" description="Helical" evidence="1">
    <location>
        <begin position="159"/>
        <end position="176"/>
    </location>
</feature>
<feature type="transmembrane region" description="Helical" evidence="1">
    <location>
        <begin position="86"/>
        <end position="107"/>
    </location>
</feature>
<name>A0A0P6XFF0_9CHLR</name>
<feature type="transmembrane region" description="Helical" evidence="1">
    <location>
        <begin position="114"/>
        <end position="132"/>
    </location>
</feature>
<protein>
    <recommendedName>
        <fullName evidence="4">Glycosyltransferase RgtA/B/C/D-like domain-containing protein</fullName>
    </recommendedName>
</protein>
<comment type="caution">
    <text evidence="2">The sequence shown here is derived from an EMBL/GenBank/DDBJ whole genome shotgun (WGS) entry which is preliminary data.</text>
</comment>
<reference evidence="2 3" key="1">
    <citation type="submission" date="2015-07" db="EMBL/GenBank/DDBJ databases">
        <title>Draft genome of Bellilinea caldifistulae DSM 17877.</title>
        <authorList>
            <person name="Hemp J."/>
            <person name="Ward L.M."/>
            <person name="Pace L.A."/>
            <person name="Fischer W.W."/>
        </authorList>
    </citation>
    <scope>NUCLEOTIDE SEQUENCE [LARGE SCALE GENOMIC DNA]</scope>
    <source>
        <strain evidence="2 3">GOMI-1</strain>
    </source>
</reference>
<feature type="transmembrane region" description="Helical" evidence="1">
    <location>
        <begin position="12"/>
        <end position="33"/>
    </location>
</feature>
<feature type="transmembrane region" description="Helical" evidence="1">
    <location>
        <begin position="260"/>
        <end position="281"/>
    </location>
</feature>
<keyword evidence="1" id="KW-0472">Membrane</keyword>
<dbReference type="OrthoDB" id="9786218at2"/>
<dbReference type="RefSeq" id="WP_061916329.1">
    <property type="nucleotide sequence ID" value="NZ_DF967971.1"/>
</dbReference>
<dbReference type="STRING" id="360411.AC812_01185"/>
<evidence type="ECO:0000313" key="3">
    <source>
        <dbReference type="Proteomes" id="UP000050514"/>
    </source>
</evidence>
<feature type="transmembrane region" description="Helical" evidence="1">
    <location>
        <begin position="182"/>
        <end position="203"/>
    </location>
</feature>
<evidence type="ECO:0008006" key="4">
    <source>
        <dbReference type="Google" id="ProtNLM"/>
    </source>
</evidence>
<feature type="transmembrane region" description="Helical" evidence="1">
    <location>
        <begin position="359"/>
        <end position="378"/>
    </location>
</feature>